<evidence type="ECO:0000313" key="5">
    <source>
        <dbReference type="Proteomes" id="UP000053989"/>
    </source>
</evidence>
<dbReference type="InterPro" id="IPR011009">
    <property type="entry name" value="Kinase-like_dom_sf"/>
</dbReference>
<evidence type="ECO:0000256" key="2">
    <source>
        <dbReference type="ARBA" id="ARBA00022840"/>
    </source>
</evidence>
<keyword evidence="5" id="KW-1185">Reference proteome</keyword>
<dbReference type="OrthoDB" id="346907at2759"/>
<evidence type="ECO:0000313" key="4">
    <source>
        <dbReference type="EMBL" id="KIM54852.1"/>
    </source>
</evidence>
<dbReference type="SUPFAM" id="SSF56112">
    <property type="entry name" value="Protein kinase-like (PK-like)"/>
    <property type="match status" value="1"/>
</dbReference>
<dbReference type="InParanoid" id="A0A0C2ZQG5"/>
<evidence type="ECO:0000256" key="1">
    <source>
        <dbReference type="ARBA" id="ARBA00022741"/>
    </source>
</evidence>
<reference evidence="4 5" key="1">
    <citation type="submission" date="2014-04" db="EMBL/GenBank/DDBJ databases">
        <authorList>
            <consortium name="DOE Joint Genome Institute"/>
            <person name="Kuo A."/>
            <person name="Kohler A."/>
            <person name="Nagy L.G."/>
            <person name="Floudas D."/>
            <person name="Copeland A."/>
            <person name="Barry K.W."/>
            <person name="Cichocki N."/>
            <person name="Veneault-Fourrey C."/>
            <person name="LaButti K."/>
            <person name="Lindquist E.A."/>
            <person name="Lipzen A."/>
            <person name="Lundell T."/>
            <person name="Morin E."/>
            <person name="Murat C."/>
            <person name="Sun H."/>
            <person name="Tunlid A."/>
            <person name="Henrissat B."/>
            <person name="Grigoriev I.V."/>
            <person name="Hibbett D.S."/>
            <person name="Martin F."/>
            <person name="Nordberg H.P."/>
            <person name="Cantor M.N."/>
            <person name="Hua S.X."/>
        </authorList>
    </citation>
    <scope>NUCLEOTIDE SEQUENCE [LARGE SCALE GENOMIC DNA]</scope>
    <source>
        <strain evidence="4 5">Foug A</strain>
    </source>
</reference>
<dbReference type="PROSITE" id="PS00108">
    <property type="entry name" value="PROTEIN_KINASE_ST"/>
    <property type="match status" value="1"/>
</dbReference>
<dbReference type="GO" id="GO:0005524">
    <property type="term" value="F:ATP binding"/>
    <property type="evidence" value="ECO:0007669"/>
    <property type="project" value="UniProtKB-KW"/>
</dbReference>
<dbReference type="Pfam" id="PF07714">
    <property type="entry name" value="PK_Tyr_Ser-Thr"/>
    <property type="match status" value="1"/>
</dbReference>
<dbReference type="EMBL" id="KN822146">
    <property type="protein sequence ID" value="KIM54852.1"/>
    <property type="molecule type" value="Genomic_DNA"/>
</dbReference>
<proteinExistence type="predicted"/>
<dbReference type="AlphaFoldDB" id="A0A0C2ZQG5"/>
<organism evidence="4 5">
    <name type="scientific">Scleroderma citrinum Foug A</name>
    <dbReference type="NCBI Taxonomy" id="1036808"/>
    <lineage>
        <taxon>Eukaryota</taxon>
        <taxon>Fungi</taxon>
        <taxon>Dikarya</taxon>
        <taxon>Basidiomycota</taxon>
        <taxon>Agaricomycotina</taxon>
        <taxon>Agaricomycetes</taxon>
        <taxon>Agaricomycetidae</taxon>
        <taxon>Boletales</taxon>
        <taxon>Sclerodermatineae</taxon>
        <taxon>Sclerodermataceae</taxon>
        <taxon>Scleroderma</taxon>
    </lineage>
</organism>
<accession>A0A0C2ZQG5</accession>
<evidence type="ECO:0000259" key="3">
    <source>
        <dbReference type="PROSITE" id="PS50011"/>
    </source>
</evidence>
<keyword evidence="1" id="KW-0547">Nucleotide-binding</keyword>
<dbReference type="GO" id="GO:0004674">
    <property type="term" value="F:protein serine/threonine kinase activity"/>
    <property type="evidence" value="ECO:0007669"/>
    <property type="project" value="TreeGrafter"/>
</dbReference>
<dbReference type="InterPro" id="IPR051681">
    <property type="entry name" value="Ser/Thr_Kinases-Pseudokinases"/>
</dbReference>
<reference evidence="5" key="2">
    <citation type="submission" date="2015-01" db="EMBL/GenBank/DDBJ databases">
        <title>Evolutionary Origins and Diversification of the Mycorrhizal Mutualists.</title>
        <authorList>
            <consortium name="DOE Joint Genome Institute"/>
            <consortium name="Mycorrhizal Genomics Consortium"/>
            <person name="Kohler A."/>
            <person name="Kuo A."/>
            <person name="Nagy L.G."/>
            <person name="Floudas D."/>
            <person name="Copeland A."/>
            <person name="Barry K.W."/>
            <person name="Cichocki N."/>
            <person name="Veneault-Fourrey C."/>
            <person name="LaButti K."/>
            <person name="Lindquist E.A."/>
            <person name="Lipzen A."/>
            <person name="Lundell T."/>
            <person name="Morin E."/>
            <person name="Murat C."/>
            <person name="Riley R."/>
            <person name="Ohm R."/>
            <person name="Sun H."/>
            <person name="Tunlid A."/>
            <person name="Henrissat B."/>
            <person name="Grigoriev I.V."/>
            <person name="Hibbett D.S."/>
            <person name="Martin F."/>
        </authorList>
    </citation>
    <scope>NUCLEOTIDE SEQUENCE [LARGE SCALE GENOMIC DNA]</scope>
    <source>
        <strain evidence="5">Foug A</strain>
    </source>
</reference>
<feature type="domain" description="Protein kinase" evidence="3">
    <location>
        <begin position="1"/>
        <end position="165"/>
    </location>
</feature>
<protein>
    <recommendedName>
        <fullName evidence="3">Protein kinase domain-containing protein</fullName>
    </recommendedName>
</protein>
<name>A0A0C2ZQG5_9AGAM</name>
<feature type="non-terminal residue" evidence="4">
    <location>
        <position position="1"/>
    </location>
</feature>
<gene>
    <name evidence="4" type="ORF">SCLCIDRAFT_135919</name>
</gene>
<dbReference type="PANTHER" id="PTHR44329:SF298">
    <property type="entry name" value="MIXED LINEAGE KINASE DOMAIN-LIKE PROTEIN"/>
    <property type="match status" value="1"/>
</dbReference>
<dbReference type="HOGENOM" id="CLU_000288_7_18_1"/>
<sequence>EVHVWSKLCHKNVLPFLGVTTKFDQIVSLVSAWMTLGNAHDYVQNIEVDPRTLVRHYVLHLTTRLNLFQLVGIATGLQYLHSYQPDPIYHGDLKGVNVLISDDGCPLLADFGFSFIVNLSFSMDIEGSRGGTPHWLAPEQLGSLECIPFATAQADVWAFGMTVLV</sequence>
<dbReference type="Gene3D" id="1.10.510.10">
    <property type="entry name" value="Transferase(Phosphotransferase) domain 1"/>
    <property type="match status" value="1"/>
</dbReference>
<dbReference type="InterPro" id="IPR000719">
    <property type="entry name" value="Prot_kinase_dom"/>
</dbReference>
<dbReference type="PROSITE" id="PS50011">
    <property type="entry name" value="PROTEIN_KINASE_DOM"/>
    <property type="match status" value="1"/>
</dbReference>
<dbReference type="InterPro" id="IPR001245">
    <property type="entry name" value="Ser-Thr/Tyr_kinase_cat_dom"/>
</dbReference>
<dbReference type="PANTHER" id="PTHR44329">
    <property type="entry name" value="SERINE/THREONINE-PROTEIN KINASE TNNI3K-RELATED"/>
    <property type="match status" value="1"/>
</dbReference>
<dbReference type="InterPro" id="IPR008271">
    <property type="entry name" value="Ser/Thr_kinase_AS"/>
</dbReference>
<dbReference type="Proteomes" id="UP000053989">
    <property type="component" value="Unassembled WGS sequence"/>
</dbReference>
<keyword evidence="2" id="KW-0067">ATP-binding</keyword>